<evidence type="ECO:0000259" key="4">
    <source>
        <dbReference type="PROSITE" id="PS51332"/>
    </source>
</evidence>
<dbReference type="Proteomes" id="UP000005104">
    <property type="component" value="Chromosome"/>
</dbReference>
<dbReference type="GO" id="GO:0050667">
    <property type="term" value="P:homocysteine metabolic process"/>
    <property type="evidence" value="ECO:0007669"/>
    <property type="project" value="TreeGrafter"/>
</dbReference>
<dbReference type="RefSeq" id="WP_007787490.1">
    <property type="nucleotide sequence ID" value="NZ_CM001441.1"/>
</dbReference>
<dbReference type="PROSITE" id="PS51332">
    <property type="entry name" value="B12_BINDING"/>
    <property type="match status" value="1"/>
</dbReference>
<dbReference type="GO" id="GO:0005829">
    <property type="term" value="C:cytosol"/>
    <property type="evidence" value="ECO:0007669"/>
    <property type="project" value="TreeGrafter"/>
</dbReference>
<name>H5Y0F2_9FIRM</name>
<dbReference type="GO" id="GO:0046872">
    <property type="term" value="F:metal ion binding"/>
    <property type="evidence" value="ECO:0007669"/>
    <property type="project" value="UniProtKB-KW"/>
</dbReference>
<dbReference type="InterPro" id="IPR003759">
    <property type="entry name" value="Cbl-bd_cap"/>
</dbReference>
<keyword evidence="7" id="KW-1185">Reference proteome</keyword>
<dbReference type="PANTHER" id="PTHR45833">
    <property type="entry name" value="METHIONINE SYNTHASE"/>
    <property type="match status" value="1"/>
</dbReference>
<feature type="domain" description="B12-binding" evidence="4">
    <location>
        <begin position="88"/>
        <end position="210"/>
    </location>
</feature>
<evidence type="ECO:0000313" key="7">
    <source>
        <dbReference type="Proteomes" id="UP000005104"/>
    </source>
</evidence>
<dbReference type="FunFam" id="3.40.50.280:FF:000003">
    <property type="entry name" value="Dimethylamine methyltransferase corrinoid protein"/>
    <property type="match status" value="1"/>
</dbReference>
<dbReference type="GO" id="GO:0008705">
    <property type="term" value="F:methionine synthase activity"/>
    <property type="evidence" value="ECO:0007669"/>
    <property type="project" value="TreeGrafter"/>
</dbReference>
<dbReference type="InterPro" id="IPR036724">
    <property type="entry name" value="Cobalamin-bd_sf"/>
</dbReference>
<evidence type="ECO:0000256" key="3">
    <source>
        <dbReference type="ARBA" id="ARBA00023285"/>
    </source>
</evidence>
<dbReference type="Pfam" id="PF02607">
    <property type="entry name" value="B12-binding_2"/>
    <property type="match status" value="1"/>
</dbReference>
<dbReference type="CDD" id="cd02070">
    <property type="entry name" value="corrinoid_protein_B12-BD"/>
    <property type="match status" value="1"/>
</dbReference>
<sequence length="210" mass="22202">MEILDGIRDAVVAGDALETKELCQRAIEEGCSASQILEEGLIAGMNVIGPRFKNNEVFVPEVLIAARAMHSGMDVIKTLIVSSDVKEKGTIVIGTVKGDLHDIGKNLVVIMLEGSGYKVIDLGVDLAAEKFVEAVEQYQPQIVGLSALLTTTMGQMKNTVDTLRTLKLKPKIMVGGAPVSQEFCDQIGADAYAADAASAVEIANALIASD</sequence>
<dbReference type="PROSITE" id="PS51337">
    <property type="entry name" value="B12_BINDING_NTER"/>
    <property type="match status" value="1"/>
</dbReference>
<keyword evidence="3" id="KW-0170">Cobalt</keyword>
<dbReference type="PANTHER" id="PTHR45833:SF1">
    <property type="entry name" value="METHIONINE SYNTHASE"/>
    <property type="match status" value="1"/>
</dbReference>
<feature type="domain" description="B12-binding N-terminal" evidence="5">
    <location>
        <begin position="1"/>
        <end position="88"/>
    </location>
</feature>
<organism evidence="6 7">
    <name type="scientific">Desulfosporosinus youngiae DSM 17734</name>
    <dbReference type="NCBI Taxonomy" id="768710"/>
    <lineage>
        <taxon>Bacteria</taxon>
        <taxon>Bacillati</taxon>
        <taxon>Bacillota</taxon>
        <taxon>Clostridia</taxon>
        <taxon>Eubacteriales</taxon>
        <taxon>Desulfitobacteriaceae</taxon>
        <taxon>Desulfosporosinus</taxon>
    </lineage>
</organism>
<dbReference type="GO" id="GO:0046653">
    <property type="term" value="P:tetrahydrofolate metabolic process"/>
    <property type="evidence" value="ECO:0007669"/>
    <property type="project" value="TreeGrafter"/>
</dbReference>
<evidence type="ECO:0000256" key="1">
    <source>
        <dbReference type="ARBA" id="ARBA00010854"/>
    </source>
</evidence>
<dbReference type="SUPFAM" id="SSF47644">
    <property type="entry name" value="Methionine synthase domain"/>
    <property type="match status" value="1"/>
</dbReference>
<dbReference type="SUPFAM" id="SSF52242">
    <property type="entry name" value="Cobalamin (vitamin B12)-binding domain"/>
    <property type="match status" value="1"/>
</dbReference>
<dbReference type="HOGENOM" id="CLU_082102_2_0_9"/>
<dbReference type="InterPro" id="IPR036594">
    <property type="entry name" value="Meth_synthase_dom"/>
</dbReference>
<dbReference type="AlphaFoldDB" id="H5Y0F2"/>
<dbReference type="Pfam" id="PF02310">
    <property type="entry name" value="B12-binding"/>
    <property type="match status" value="1"/>
</dbReference>
<dbReference type="Gene3D" id="1.10.1240.10">
    <property type="entry name" value="Methionine synthase domain"/>
    <property type="match status" value="1"/>
</dbReference>
<evidence type="ECO:0000256" key="2">
    <source>
        <dbReference type="ARBA" id="ARBA00022723"/>
    </source>
</evidence>
<dbReference type="EMBL" id="CM001441">
    <property type="protein sequence ID" value="EHQ92208.1"/>
    <property type="molecule type" value="Genomic_DNA"/>
</dbReference>
<dbReference type="OrthoDB" id="9783599at2"/>
<accession>H5Y0F2</accession>
<keyword evidence="2" id="KW-0479">Metal-binding</keyword>
<dbReference type="SMART" id="SM01018">
    <property type="entry name" value="B12-binding_2"/>
    <property type="match status" value="1"/>
</dbReference>
<comment type="similarity">
    <text evidence="1">Belongs to the methylamine corrinoid protein family.</text>
</comment>
<dbReference type="GO" id="GO:0031419">
    <property type="term" value="F:cobalamin binding"/>
    <property type="evidence" value="ECO:0007669"/>
    <property type="project" value="InterPro"/>
</dbReference>
<dbReference type="InterPro" id="IPR006158">
    <property type="entry name" value="Cobalamin-bd"/>
</dbReference>
<dbReference type="STRING" id="768710.DesyoDRAFT_5280"/>
<dbReference type="eggNOG" id="COG5012">
    <property type="taxonomic scope" value="Bacteria"/>
</dbReference>
<gene>
    <name evidence="6" type="ORF">DesyoDRAFT_5280</name>
</gene>
<proteinExistence type="inferred from homology"/>
<reference evidence="6 7" key="1">
    <citation type="submission" date="2011-11" db="EMBL/GenBank/DDBJ databases">
        <title>The Noncontiguous Finished genome of Desulfosporosinus youngiae DSM 17734.</title>
        <authorList>
            <consortium name="US DOE Joint Genome Institute (JGI-PGF)"/>
            <person name="Lucas S."/>
            <person name="Han J."/>
            <person name="Lapidus A."/>
            <person name="Cheng J.-F."/>
            <person name="Goodwin L."/>
            <person name="Pitluck S."/>
            <person name="Peters L."/>
            <person name="Ovchinnikova G."/>
            <person name="Lu M."/>
            <person name="Land M.L."/>
            <person name="Hauser L."/>
            <person name="Pester M."/>
            <person name="Spring S."/>
            <person name="Ollivier B."/>
            <person name="Rattei T."/>
            <person name="Klenk H.-P."/>
            <person name="Wagner M."/>
            <person name="Loy A."/>
            <person name="Woyke T.J."/>
        </authorList>
    </citation>
    <scope>NUCLEOTIDE SEQUENCE [LARGE SCALE GENOMIC DNA]</scope>
    <source>
        <strain evidence="6 7">DSM 17734</strain>
    </source>
</reference>
<evidence type="ECO:0000313" key="6">
    <source>
        <dbReference type="EMBL" id="EHQ92208.1"/>
    </source>
</evidence>
<evidence type="ECO:0000259" key="5">
    <source>
        <dbReference type="PROSITE" id="PS51337"/>
    </source>
</evidence>
<dbReference type="Gene3D" id="3.40.50.280">
    <property type="entry name" value="Cobalamin-binding domain"/>
    <property type="match status" value="1"/>
</dbReference>
<dbReference type="InterPro" id="IPR050554">
    <property type="entry name" value="Met_Synthase/Corrinoid"/>
</dbReference>
<protein>
    <submittedName>
        <fullName evidence="6">Putative cobalamin binding protein</fullName>
    </submittedName>
</protein>